<evidence type="ECO:0000256" key="2">
    <source>
        <dbReference type="ARBA" id="ARBA00022448"/>
    </source>
</evidence>
<feature type="transmembrane region" description="Helical" evidence="7">
    <location>
        <begin position="160"/>
        <end position="183"/>
    </location>
</feature>
<reference evidence="9" key="2">
    <citation type="journal article" date="2021" name="PeerJ">
        <title>Extensive microbial diversity within the chicken gut microbiome revealed by metagenomics and culture.</title>
        <authorList>
            <person name="Gilroy R."/>
            <person name="Ravi A."/>
            <person name="Getino M."/>
            <person name="Pursley I."/>
            <person name="Horton D.L."/>
            <person name="Alikhan N.F."/>
            <person name="Baker D."/>
            <person name="Gharbi K."/>
            <person name="Hall N."/>
            <person name="Watson M."/>
            <person name="Adriaenssens E.M."/>
            <person name="Foster-Nyarko E."/>
            <person name="Jarju S."/>
            <person name="Secka A."/>
            <person name="Antonio M."/>
            <person name="Oren A."/>
            <person name="Chaudhuri R.R."/>
            <person name="La Ragione R."/>
            <person name="Hildebrand F."/>
            <person name="Pallen M.J."/>
        </authorList>
    </citation>
    <scope>NUCLEOTIDE SEQUENCE</scope>
    <source>
        <strain evidence="9">CHK181-108</strain>
    </source>
</reference>
<dbReference type="PANTHER" id="PTHR30193:SF41">
    <property type="entry name" value="DIACETYLCHITOBIOSE UPTAKE SYSTEM PERMEASE PROTEIN NGCF"/>
    <property type="match status" value="1"/>
</dbReference>
<feature type="transmembrane region" description="Helical" evidence="7">
    <location>
        <begin position="20"/>
        <end position="45"/>
    </location>
</feature>
<dbReference type="InterPro" id="IPR035906">
    <property type="entry name" value="MetI-like_sf"/>
</dbReference>
<dbReference type="CDD" id="cd06261">
    <property type="entry name" value="TM_PBP2"/>
    <property type="match status" value="1"/>
</dbReference>
<evidence type="ECO:0000256" key="6">
    <source>
        <dbReference type="ARBA" id="ARBA00023136"/>
    </source>
</evidence>
<keyword evidence="3" id="KW-1003">Cell membrane</keyword>
<dbReference type="Pfam" id="PF00528">
    <property type="entry name" value="BPD_transp_1"/>
    <property type="match status" value="1"/>
</dbReference>
<name>A0A9D1KRR4_9FIRM</name>
<evidence type="ECO:0000313" key="9">
    <source>
        <dbReference type="EMBL" id="HIT85892.1"/>
    </source>
</evidence>
<dbReference type="InterPro" id="IPR000515">
    <property type="entry name" value="MetI-like"/>
</dbReference>
<evidence type="ECO:0000256" key="4">
    <source>
        <dbReference type="ARBA" id="ARBA00022692"/>
    </source>
</evidence>
<evidence type="ECO:0000256" key="5">
    <source>
        <dbReference type="ARBA" id="ARBA00022989"/>
    </source>
</evidence>
<feature type="transmembrane region" description="Helical" evidence="7">
    <location>
        <begin position="271"/>
        <end position="292"/>
    </location>
</feature>
<feature type="transmembrane region" description="Helical" evidence="7">
    <location>
        <begin position="111"/>
        <end position="132"/>
    </location>
</feature>
<feature type="transmembrane region" description="Helical" evidence="7">
    <location>
        <begin position="80"/>
        <end position="99"/>
    </location>
</feature>
<keyword evidence="6 7" id="KW-0472">Membrane</keyword>
<comment type="caution">
    <text evidence="9">The sequence shown here is derived from an EMBL/GenBank/DDBJ whole genome shotgun (WGS) entry which is preliminary data.</text>
</comment>
<gene>
    <name evidence="9" type="ORF">IAA60_08350</name>
</gene>
<comment type="similarity">
    <text evidence="7">Belongs to the binding-protein-dependent transport system permease family.</text>
</comment>
<feature type="domain" description="ABC transmembrane type-1" evidence="8">
    <location>
        <begin position="74"/>
        <end position="289"/>
    </location>
</feature>
<keyword evidence="5 7" id="KW-1133">Transmembrane helix</keyword>
<evidence type="ECO:0000313" key="10">
    <source>
        <dbReference type="Proteomes" id="UP000824165"/>
    </source>
</evidence>
<dbReference type="SUPFAM" id="SSF161098">
    <property type="entry name" value="MetI-like"/>
    <property type="match status" value="1"/>
</dbReference>
<reference evidence="9" key="1">
    <citation type="submission" date="2020-10" db="EMBL/GenBank/DDBJ databases">
        <authorList>
            <person name="Gilroy R."/>
        </authorList>
    </citation>
    <scope>NUCLEOTIDE SEQUENCE</scope>
    <source>
        <strain evidence="9">CHK181-108</strain>
    </source>
</reference>
<evidence type="ECO:0000256" key="1">
    <source>
        <dbReference type="ARBA" id="ARBA00004651"/>
    </source>
</evidence>
<comment type="subcellular location">
    <subcellularLocation>
        <location evidence="1 7">Cell membrane</location>
        <topology evidence="1 7">Multi-pass membrane protein</topology>
    </subcellularLocation>
</comment>
<protein>
    <submittedName>
        <fullName evidence="9">Sugar ABC transporter permease</fullName>
    </submittedName>
</protein>
<keyword evidence="4 7" id="KW-0812">Transmembrane</keyword>
<dbReference type="GO" id="GO:0055085">
    <property type="term" value="P:transmembrane transport"/>
    <property type="evidence" value="ECO:0007669"/>
    <property type="project" value="InterPro"/>
</dbReference>
<dbReference type="PROSITE" id="PS50928">
    <property type="entry name" value="ABC_TM1"/>
    <property type="match status" value="1"/>
</dbReference>
<accession>A0A9D1KRR4</accession>
<dbReference type="Proteomes" id="UP000824165">
    <property type="component" value="Unassembled WGS sequence"/>
</dbReference>
<dbReference type="EMBL" id="DVLU01000086">
    <property type="protein sequence ID" value="HIT85892.1"/>
    <property type="molecule type" value="Genomic_DNA"/>
</dbReference>
<organism evidence="9 10">
    <name type="scientific">Candidatus Ornithomonoglobus intestinigallinarum</name>
    <dbReference type="NCBI Taxonomy" id="2840894"/>
    <lineage>
        <taxon>Bacteria</taxon>
        <taxon>Bacillati</taxon>
        <taxon>Bacillota</taxon>
        <taxon>Clostridia</taxon>
        <taxon>Candidatus Ornithomonoglobus</taxon>
    </lineage>
</organism>
<dbReference type="PANTHER" id="PTHR30193">
    <property type="entry name" value="ABC TRANSPORTER PERMEASE PROTEIN"/>
    <property type="match status" value="1"/>
</dbReference>
<evidence type="ECO:0000256" key="7">
    <source>
        <dbReference type="RuleBase" id="RU363032"/>
    </source>
</evidence>
<dbReference type="InterPro" id="IPR051393">
    <property type="entry name" value="ABC_transporter_permease"/>
</dbReference>
<proteinExistence type="inferred from homology"/>
<keyword evidence="2 7" id="KW-0813">Transport</keyword>
<evidence type="ECO:0000259" key="8">
    <source>
        <dbReference type="PROSITE" id="PS50928"/>
    </source>
</evidence>
<dbReference type="Gene3D" id="1.10.3720.10">
    <property type="entry name" value="MetI-like"/>
    <property type="match status" value="1"/>
</dbReference>
<feature type="transmembrane region" description="Helical" evidence="7">
    <location>
        <begin position="214"/>
        <end position="234"/>
    </location>
</feature>
<dbReference type="AlphaFoldDB" id="A0A9D1KRR4"/>
<evidence type="ECO:0000256" key="3">
    <source>
        <dbReference type="ARBA" id="ARBA00022475"/>
    </source>
</evidence>
<dbReference type="GO" id="GO:0005886">
    <property type="term" value="C:plasma membrane"/>
    <property type="evidence" value="ECO:0007669"/>
    <property type="project" value="UniProtKB-SubCell"/>
</dbReference>
<sequence>MKKFKFNGSKMRNEVDAWVLMLPMVILVFIFVWRPTVIGGVWSFFRMQGYSVENFCGIDNYRMVLTNTNFVPILLNTAEYVFWSLIIGFLPPLFIAVMINEMIHFKKGFRVLIYIPAVIPGIAAMLIWYFIYYPDQTGLLNMLLSKLGVAPYEWLNDPDFAIIGIVIYMSWKGFAGTMLLYLAALQGVSTELYEASLADGAGPFRRLWYVTRPAIEGLLLLNVVRQIISVFQVLEPPMAMTGGGPNGASTSLSYQLYEYGFNSGGKGTGQAMALGVIIFGILMIFNIFYFALNRKVEDRY</sequence>